<protein>
    <submittedName>
        <fullName evidence="1">Uncharacterized protein</fullName>
    </submittedName>
</protein>
<name>A0A934VPN0_9BACT</name>
<accession>A0A934VPN0</accession>
<keyword evidence="2" id="KW-1185">Reference proteome</keyword>
<organism evidence="1 2">
    <name type="scientific">Pelagicoccus mobilis</name>
    <dbReference type="NCBI Taxonomy" id="415221"/>
    <lineage>
        <taxon>Bacteria</taxon>
        <taxon>Pseudomonadati</taxon>
        <taxon>Verrucomicrobiota</taxon>
        <taxon>Opitutia</taxon>
        <taxon>Puniceicoccales</taxon>
        <taxon>Pelagicoccaceae</taxon>
        <taxon>Pelagicoccus</taxon>
    </lineage>
</organism>
<proteinExistence type="predicted"/>
<dbReference type="Proteomes" id="UP000617628">
    <property type="component" value="Unassembled WGS sequence"/>
</dbReference>
<dbReference type="EMBL" id="JAENIL010000018">
    <property type="protein sequence ID" value="MBK1877462.1"/>
    <property type="molecule type" value="Genomic_DNA"/>
</dbReference>
<evidence type="ECO:0000313" key="1">
    <source>
        <dbReference type="EMBL" id="MBK1877462.1"/>
    </source>
</evidence>
<gene>
    <name evidence="1" type="ORF">JIN87_11335</name>
</gene>
<sequence length="141" mass="16204">MRTSPLCGIQILHTPKSERNLSSMKCERSAETRLPRLVDIPLHDRAPLVLAATQLRQRAFQDATDGLAPLPTPNRRRRDTSIEVGVNAVNQFYEYCGLPDRVRPESHIDYSELLSHNRSDIKLHEQERELRERLEAALALR</sequence>
<dbReference type="RefSeq" id="WP_200355677.1">
    <property type="nucleotide sequence ID" value="NZ_JAENIL010000018.1"/>
</dbReference>
<comment type="caution">
    <text evidence="1">The sequence shown here is derived from an EMBL/GenBank/DDBJ whole genome shotgun (WGS) entry which is preliminary data.</text>
</comment>
<evidence type="ECO:0000313" key="2">
    <source>
        <dbReference type="Proteomes" id="UP000617628"/>
    </source>
</evidence>
<reference evidence="1" key="1">
    <citation type="submission" date="2021-01" db="EMBL/GenBank/DDBJ databases">
        <title>Modified the classification status of verrucomicrobia.</title>
        <authorList>
            <person name="Feng X."/>
        </authorList>
    </citation>
    <scope>NUCLEOTIDE SEQUENCE</scope>
    <source>
        <strain evidence="1">KCTC 13126</strain>
    </source>
</reference>
<dbReference type="AlphaFoldDB" id="A0A934VPN0"/>